<dbReference type="Gene3D" id="3.40.50.2000">
    <property type="entry name" value="Glycogen Phosphorylase B"/>
    <property type="match status" value="1"/>
</dbReference>
<sequence length="384" mass="42995">MDIVCIGAAEWHGIWARAQQIMVRLANRGHRILYVDPPITYLAPLKNRELLNTRWESAGRLKAVEPGRIWRLEPPIFLPFHGMRRTINKINQRRLGGALRRGLRQLGWERPVLWTYLPGSCDLLSAGVDWDYRIYDCVDDHAAFTGLIDPVVMVDMEKDLARRCDAVFASAGALQEKMRLVRSDVTLIANAADVEHFRQAAEPQMREKDPADLPSGYRHVIGFIGGIGDWIDTDKLAEAARAHGDWALALIGPVETDVSTLKELPNVFFLGRKPYSVLPDYVRRFDVCLSPFRLNELTISVNPVKVYEYLAAGKPVVSTALPEVLPFSPAVTVCGPADSFVGCIEAALAGDSPEKQAERMDLARRHSWDARLMAMLEIIRKCSG</sequence>
<evidence type="ECO:0000313" key="1">
    <source>
        <dbReference type="EMBL" id="MZP29493.1"/>
    </source>
</evidence>
<evidence type="ECO:0000313" key="2">
    <source>
        <dbReference type="Proteomes" id="UP000463470"/>
    </source>
</evidence>
<dbReference type="PANTHER" id="PTHR12526:SF630">
    <property type="entry name" value="GLYCOSYLTRANSFERASE"/>
    <property type="match status" value="1"/>
</dbReference>
<organism evidence="1 2">
    <name type="scientific">Heliomicrobium undosum</name>
    <dbReference type="NCBI Taxonomy" id="121734"/>
    <lineage>
        <taxon>Bacteria</taxon>
        <taxon>Bacillati</taxon>
        <taxon>Bacillota</taxon>
        <taxon>Clostridia</taxon>
        <taxon>Eubacteriales</taxon>
        <taxon>Heliobacteriaceae</taxon>
        <taxon>Heliomicrobium</taxon>
    </lineage>
</organism>
<name>A0A845L040_9FIRM</name>
<accession>A0A845L040</accession>
<dbReference type="GO" id="GO:0016740">
    <property type="term" value="F:transferase activity"/>
    <property type="evidence" value="ECO:0007669"/>
    <property type="project" value="UniProtKB-KW"/>
</dbReference>
<protein>
    <submittedName>
        <fullName evidence="1">Glycosyltransferase</fullName>
    </submittedName>
</protein>
<dbReference type="Pfam" id="PF13692">
    <property type="entry name" value="Glyco_trans_1_4"/>
    <property type="match status" value="1"/>
</dbReference>
<dbReference type="SUPFAM" id="SSF53756">
    <property type="entry name" value="UDP-Glycosyltransferase/glycogen phosphorylase"/>
    <property type="match status" value="1"/>
</dbReference>
<dbReference type="Proteomes" id="UP000463470">
    <property type="component" value="Unassembled WGS sequence"/>
</dbReference>
<reference evidence="1 2" key="1">
    <citation type="submission" date="2020-01" db="EMBL/GenBank/DDBJ databases">
        <title>Whole-genome sequence of Heliobacterium undosum DSM 13378.</title>
        <authorList>
            <person name="Kyndt J.A."/>
            <person name="Meyer T.E."/>
        </authorList>
    </citation>
    <scope>NUCLEOTIDE SEQUENCE [LARGE SCALE GENOMIC DNA]</scope>
    <source>
        <strain evidence="1 2">DSM 13378</strain>
    </source>
</reference>
<dbReference type="PANTHER" id="PTHR12526">
    <property type="entry name" value="GLYCOSYLTRANSFERASE"/>
    <property type="match status" value="1"/>
</dbReference>
<dbReference type="EMBL" id="WXEY01000005">
    <property type="protein sequence ID" value="MZP29493.1"/>
    <property type="molecule type" value="Genomic_DNA"/>
</dbReference>
<keyword evidence="2" id="KW-1185">Reference proteome</keyword>
<dbReference type="AlphaFoldDB" id="A0A845L040"/>
<gene>
    <name evidence="1" type="ORF">GTO91_07210</name>
</gene>
<keyword evidence="1" id="KW-0808">Transferase</keyword>
<comment type="caution">
    <text evidence="1">The sequence shown here is derived from an EMBL/GenBank/DDBJ whole genome shotgun (WGS) entry which is preliminary data.</text>
</comment>
<proteinExistence type="predicted"/>
<dbReference type="OrthoDB" id="9816564at2"/>
<dbReference type="RefSeq" id="WP_161257027.1">
    <property type="nucleotide sequence ID" value="NZ_WXEY01000005.1"/>
</dbReference>